<dbReference type="AlphaFoldDB" id="A0A0E0EYD7"/>
<protein>
    <submittedName>
        <fullName evidence="1">Uncharacterized protein</fullName>
    </submittedName>
</protein>
<keyword evidence="2" id="KW-1185">Reference proteome</keyword>
<organism evidence="1">
    <name type="scientific">Oryza meridionalis</name>
    <dbReference type="NCBI Taxonomy" id="40149"/>
    <lineage>
        <taxon>Eukaryota</taxon>
        <taxon>Viridiplantae</taxon>
        <taxon>Streptophyta</taxon>
        <taxon>Embryophyta</taxon>
        <taxon>Tracheophyta</taxon>
        <taxon>Spermatophyta</taxon>
        <taxon>Magnoliopsida</taxon>
        <taxon>Liliopsida</taxon>
        <taxon>Poales</taxon>
        <taxon>Poaceae</taxon>
        <taxon>BOP clade</taxon>
        <taxon>Oryzoideae</taxon>
        <taxon>Oryzeae</taxon>
        <taxon>Oryzinae</taxon>
        <taxon>Oryza</taxon>
    </lineage>
</organism>
<evidence type="ECO:0000313" key="1">
    <source>
        <dbReference type="EnsemblPlants" id="OMERI10G08570.4"/>
    </source>
</evidence>
<sequence>MVDVAKSLCLDISVVQIWRIYFNQHMRMTSTICYKGPKMKQAWTNGQSFSPATEGSITVQTPTYPILNLIDFIPKDGCKRGPRGARKRQTFPSRGARARRAFPLDKWRNLLKACGIDFTSTAKGNAQKTMLWPLDKRLIEQITQLAYKHPYPRQKY</sequence>
<name>A0A0E0EYD7_9ORYZ</name>
<reference evidence="1" key="1">
    <citation type="submission" date="2015-04" db="UniProtKB">
        <authorList>
            <consortium name="EnsemblPlants"/>
        </authorList>
    </citation>
    <scope>IDENTIFICATION</scope>
</reference>
<dbReference type="EnsemblPlants" id="OMERI10G08570.4">
    <property type="protein sequence ID" value="OMERI10G08570.4"/>
    <property type="gene ID" value="OMERI10G08570"/>
</dbReference>
<proteinExistence type="predicted"/>
<reference evidence="1" key="2">
    <citation type="submission" date="2018-05" db="EMBL/GenBank/DDBJ databases">
        <title>OmerRS3 (Oryza meridionalis Reference Sequence Version 3).</title>
        <authorList>
            <person name="Zhang J."/>
            <person name="Kudrna D."/>
            <person name="Lee S."/>
            <person name="Talag J."/>
            <person name="Welchert J."/>
            <person name="Wing R.A."/>
        </authorList>
    </citation>
    <scope>NUCLEOTIDE SEQUENCE [LARGE SCALE GENOMIC DNA]</scope>
    <source>
        <strain evidence="1">cv. OR44</strain>
    </source>
</reference>
<dbReference type="Gramene" id="OMERI10G08570.4">
    <property type="protein sequence ID" value="OMERI10G08570.4"/>
    <property type="gene ID" value="OMERI10G08570"/>
</dbReference>
<accession>A0A0E0EYD7</accession>
<dbReference type="Proteomes" id="UP000008021">
    <property type="component" value="Chromosome 10"/>
</dbReference>
<evidence type="ECO:0000313" key="2">
    <source>
        <dbReference type="Proteomes" id="UP000008021"/>
    </source>
</evidence>